<dbReference type="Proteomes" id="UP000886998">
    <property type="component" value="Unassembled WGS sequence"/>
</dbReference>
<evidence type="ECO:0000313" key="1">
    <source>
        <dbReference type="EMBL" id="GFS66163.1"/>
    </source>
</evidence>
<reference evidence="1" key="1">
    <citation type="submission" date="2020-08" db="EMBL/GenBank/DDBJ databases">
        <title>Multicomponent nature underlies the extraordinary mechanical properties of spider dragline silk.</title>
        <authorList>
            <person name="Kono N."/>
            <person name="Nakamura H."/>
            <person name="Mori M."/>
            <person name="Yoshida Y."/>
            <person name="Ohtoshi R."/>
            <person name="Malay A.D."/>
            <person name="Moran D.A.P."/>
            <person name="Tomita M."/>
            <person name="Numata K."/>
            <person name="Arakawa K."/>
        </authorList>
    </citation>
    <scope>NUCLEOTIDE SEQUENCE</scope>
</reference>
<keyword evidence="2" id="KW-1185">Reference proteome</keyword>
<evidence type="ECO:0000313" key="2">
    <source>
        <dbReference type="Proteomes" id="UP000886998"/>
    </source>
</evidence>
<dbReference type="OrthoDB" id="5874425at2759"/>
<comment type="caution">
    <text evidence="1">The sequence shown here is derived from an EMBL/GenBank/DDBJ whole genome shotgun (WGS) entry which is preliminary data.</text>
</comment>
<proteinExistence type="predicted"/>
<dbReference type="AlphaFoldDB" id="A0A8X6J067"/>
<sequence length="155" mass="17427">MMEFLSEEEEGALTALKIKGDTVMASAWNKNSALITAFESSNKYTSNLAAPEDIVPFAKRQKLILANPPEDSYLPIEVLIGGDFYWHVVTAKSPIEVENSFVMIPSIFGWVLSGSRTHTTITHNSEEFIMFQFKALMIVWTTKCDVYGNWIPLES</sequence>
<dbReference type="EMBL" id="BMAV01028230">
    <property type="protein sequence ID" value="GFS66163.1"/>
    <property type="molecule type" value="Genomic_DNA"/>
</dbReference>
<name>A0A8X6J067_9ARAC</name>
<organism evidence="1 2">
    <name type="scientific">Trichonephila inaurata madagascariensis</name>
    <dbReference type="NCBI Taxonomy" id="2747483"/>
    <lineage>
        <taxon>Eukaryota</taxon>
        <taxon>Metazoa</taxon>
        <taxon>Ecdysozoa</taxon>
        <taxon>Arthropoda</taxon>
        <taxon>Chelicerata</taxon>
        <taxon>Arachnida</taxon>
        <taxon>Araneae</taxon>
        <taxon>Araneomorphae</taxon>
        <taxon>Entelegynae</taxon>
        <taxon>Araneoidea</taxon>
        <taxon>Nephilidae</taxon>
        <taxon>Trichonephila</taxon>
        <taxon>Trichonephila inaurata</taxon>
    </lineage>
</organism>
<gene>
    <name evidence="1" type="primary">X975_21762</name>
    <name evidence="1" type="ORF">TNIN_195151</name>
</gene>
<protein>
    <submittedName>
        <fullName evidence="1">Integrase catalytic domain-containing protein</fullName>
    </submittedName>
</protein>
<accession>A0A8X6J067</accession>